<dbReference type="OrthoDB" id="7474578at2759"/>
<sequence>MDQLMTKEESYAERRQLFKDIWKTSMNMADQEDIMTKPKVIKTLRLSEMDRCVAKKKKKQKLKNLRAVCNQLLDFCDRQDTDDFFYEQMATAGGKTPSTPSDTVEPKIKKKPVKIKKKINKTKILLCAPAIHVGTTTATISHRNDLLPINISRNTSPMKVKQPYISFASSNLSKTNPTHSNIVRRTVKKSRSKKKEISLNMPKVIMNGEI</sequence>
<accession>A0A8S4R970</accession>
<dbReference type="Proteomes" id="UP000838756">
    <property type="component" value="Unassembled WGS sequence"/>
</dbReference>
<organism evidence="1 2">
    <name type="scientific">Pararge aegeria aegeria</name>
    <dbReference type="NCBI Taxonomy" id="348720"/>
    <lineage>
        <taxon>Eukaryota</taxon>
        <taxon>Metazoa</taxon>
        <taxon>Ecdysozoa</taxon>
        <taxon>Arthropoda</taxon>
        <taxon>Hexapoda</taxon>
        <taxon>Insecta</taxon>
        <taxon>Pterygota</taxon>
        <taxon>Neoptera</taxon>
        <taxon>Endopterygota</taxon>
        <taxon>Lepidoptera</taxon>
        <taxon>Glossata</taxon>
        <taxon>Ditrysia</taxon>
        <taxon>Papilionoidea</taxon>
        <taxon>Nymphalidae</taxon>
        <taxon>Satyrinae</taxon>
        <taxon>Satyrini</taxon>
        <taxon>Parargina</taxon>
        <taxon>Pararge</taxon>
    </lineage>
</organism>
<protein>
    <submittedName>
        <fullName evidence="1">Jg6582 protein</fullName>
    </submittedName>
</protein>
<keyword evidence="2" id="KW-1185">Reference proteome</keyword>
<comment type="caution">
    <text evidence="1">The sequence shown here is derived from an EMBL/GenBank/DDBJ whole genome shotgun (WGS) entry which is preliminary data.</text>
</comment>
<reference evidence="1" key="1">
    <citation type="submission" date="2022-03" db="EMBL/GenBank/DDBJ databases">
        <authorList>
            <person name="Lindestad O."/>
        </authorList>
    </citation>
    <scope>NUCLEOTIDE SEQUENCE</scope>
</reference>
<gene>
    <name evidence="1" type="primary">jg6582</name>
    <name evidence="1" type="ORF">PAEG_LOCUS10856</name>
</gene>
<dbReference type="AlphaFoldDB" id="A0A8S4R970"/>
<evidence type="ECO:0000313" key="1">
    <source>
        <dbReference type="EMBL" id="CAH2232627.1"/>
    </source>
</evidence>
<name>A0A8S4R970_9NEOP</name>
<proteinExistence type="predicted"/>
<dbReference type="EMBL" id="CAKXAJ010024912">
    <property type="protein sequence ID" value="CAH2232627.1"/>
    <property type="molecule type" value="Genomic_DNA"/>
</dbReference>
<evidence type="ECO:0000313" key="2">
    <source>
        <dbReference type="Proteomes" id="UP000838756"/>
    </source>
</evidence>